<accession>A0A059FJM0</accession>
<dbReference type="Proteomes" id="UP000025171">
    <property type="component" value="Unassembled WGS sequence"/>
</dbReference>
<feature type="chain" id="PRO_5001572305" description="Lipoprotein" evidence="1">
    <location>
        <begin position="20"/>
        <end position="198"/>
    </location>
</feature>
<proteinExistence type="predicted"/>
<evidence type="ECO:0008006" key="4">
    <source>
        <dbReference type="Google" id="ProtNLM"/>
    </source>
</evidence>
<keyword evidence="3" id="KW-1185">Reference proteome</keyword>
<gene>
    <name evidence="2" type="ORF">HJO_13186</name>
</gene>
<dbReference type="EMBL" id="ARYK01000006">
    <property type="protein sequence ID" value="KCZ90807.1"/>
    <property type="molecule type" value="Genomic_DNA"/>
</dbReference>
<dbReference type="AlphaFoldDB" id="A0A059FJM0"/>
<name>A0A059FJM0_9PROT</name>
<protein>
    <recommendedName>
        <fullName evidence="4">Lipoprotein</fullName>
    </recommendedName>
</protein>
<sequence>MKTILTMLTACLMPLVAQAEAISWADLTLPVRANQWHQIDEDGRIGYVIGALQAAAYLNAKGDEQIGCVVGLAENLTAEMSAPAFSDMVVTTIADRALTECAEGASGTGVLISSRQLSEAFTASDTNNARIGFVVGMTEFFYFQTYAKLDDETADCVQSEALGLLTLKDADFITWTETPDDPFVEDALMLVLDNCDVS</sequence>
<evidence type="ECO:0000313" key="2">
    <source>
        <dbReference type="EMBL" id="KCZ90807.1"/>
    </source>
</evidence>
<dbReference type="RefSeq" id="WP_035617580.1">
    <property type="nucleotide sequence ID" value="NZ_ARYK01000006.1"/>
</dbReference>
<keyword evidence="1" id="KW-0732">Signal</keyword>
<organism evidence="2 3">
    <name type="scientific">Hyphomonas johnsonii MHS-2</name>
    <dbReference type="NCBI Taxonomy" id="1280950"/>
    <lineage>
        <taxon>Bacteria</taxon>
        <taxon>Pseudomonadati</taxon>
        <taxon>Pseudomonadota</taxon>
        <taxon>Alphaproteobacteria</taxon>
        <taxon>Hyphomonadales</taxon>
        <taxon>Hyphomonadaceae</taxon>
        <taxon>Hyphomonas</taxon>
    </lineage>
</organism>
<feature type="signal peptide" evidence="1">
    <location>
        <begin position="1"/>
        <end position="19"/>
    </location>
</feature>
<reference evidence="2 3" key="1">
    <citation type="journal article" date="2014" name="Antonie Van Leeuwenhoek">
        <title>Hyphomonas beringensis sp. nov. and Hyphomonas chukchiensis sp. nov., isolated from surface seawater of the Bering Sea and Chukchi Sea.</title>
        <authorList>
            <person name="Li C."/>
            <person name="Lai Q."/>
            <person name="Li G."/>
            <person name="Dong C."/>
            <person name="Wang J."/>
            <person name="Liao Y."/>
            <person name="Shao Z."/>
        </authorList>
    </citation>
    <scope>NUCLEOTIDE SEQUENCE [LARGE SCALE GENOMIC DNA]</scope>
    <source>
        <strain evidence="2 3">MHS-2</strain>
    </source>
</reference>
<dbReference type="STRING" id="1280950.HJO_13186"/>
<comment type="caution">
    <text evidence="2">The sequence shown here is derived from an EMBL/GenBank/DDBJ whole genome shotgun (WGS) entry which is preliminary data.</text>
</comment>
<dbReference type="PATRIC" id="fig|1280950.3.peg.2646"/>
<evidence type="ECO:0000313" key="3">
    <source>
        <dbReference type="Proteomes" id="UP000025171"/>
    </source>
</evidence>
<evidence type="ECO:0000256" key="1">
    <source>
        <dbReference type="SAM" id="SignalP"/>
    </source>
</evidence>